<evidence type="ECO:0000256" key="3">
    <source>
        <dbReference type="ARBA" id="ARBA00023163"/>
    </source>
</evidence>
<dbReference type="PROSITE" id="PS00041">
    <property type="entry name" value="HTH_ARAC_FAMILY_1"/>
    <property type="match status" value="1"/>
</dbReference>
<dbReference type="Pfam" id="PF06719">
    <property type="entry name" value="AraC_N"/>
    <property type="match status" value="1"/>
</dbReference>
<name>A0A1T5P916_9BACT</name>
<keyword evidence="2 5" id="KW-0238">DNA-binding</keyword>
<dbReference type="InterPro" id="IPR018060">
    <property type="entry name" value="HTH_AraC"/>
</dbReference>
<dbReference type="Proteomes" id="UP000190166">
    <property type="component" value="Unassembled WGS sequence"/>
</dbReference>
<evidence type="ECO:0000259" key="4">
    <source>
        <dbReference type="PROSITE" id="PS01124"/>
    </source>
</evidence>
<dbReference type="PANTHER" id="PTHR43280">
    <property type="entry name" value="ARAC-FAMILY TRANSCRIPTIONAL REGULATOR"/>
    <property type="match status" value="1"/>
</dbReference>
<dbReference type="Pfam" id="PF12833">
    <property type="entry name" value="HTH_18"/>
    <property type="match status" value="1"/>
</dbReference>
<accession>A0A1T5P916</accession>
<keyword evidence="3" id="KW-0804">Transcription</keyword>
<reference evidence="5 6" key="1">
    <citation type="submission" date="2017-02" db="EMBL/GenBank/DDBJ databases">
        <authorList>
            <person name="Peterson S.W."/>
        </authorList>
    </citation>
    <scope>NUCLEOTIDE SEQUENCE [LARGE SCALE GENOMIC DNA]</scope>
    <source>
        <strain evidence="5 6">DSM 18108</strain>
    </source>
</reference>
<evidence type="ECO:0000313" key="5">
    <source>
        <dbReference type="EMBL" id="SKD09255.1"/>
    </source>
</evidence>
<sequence length="300" mass="34433">MNQICHLSPINLSDATSLDTMVEHRRVFNLQHCELNIFETFHRCSNVALSYNGLVVSSMMRGKKIMSLSGSEEFFFLPGESVILPEGVSMKVDFPEADERHPVQCATLALDWDMVNKNLAFLNEQYPNREAPFEWQLNFSRYHFLNNKELAASMNKLIGISMESDPAKDALADLSLKFLLLRIIQTQNLVAINDVGVSDHRFTPALQYIKEHLTQKITIDALAKVSCMSRSVFFQAFKEQYGISPLEYILRERIRQAKQIMADPALSITDVCYQSGFNNLNYFIKLFKRAEGITPREYRK</sequence>
<proteinExistence type="predicted"/>
<feature type="domain" description="HTH araC/xylS-type" evidence="4">
    <location>
        <begin position="203"/>
        <end position="300"/>
    </location>
</feature>
<dbReference type="PANTHER" id="PTHR43280:SF2">
    <property type="entry name" value="HTH-TYPE TRANSCRIPTIONAL REGULATOR EXSA"/>
    <property type="match status" value="1"/>
</dbReference>
<dbReference type="InterPro" id="IPR018062">
    <property type="entry name" value="HTH_AraC-typ_CS"/>
</dbReference>
<dbReference type="SMART" id="SM00342">
    <property type="entry name" value="HTH_ARAC"/>
    <property type="match status" value="1"/>
</dbReference>
<organism evidence="5 6">
    <name type="scientific">Chitinophaga ginsengisegetis</name>
    <dbReference type="NCBI Taxonomy" id="393003"/>
    <lineage>
        <taxon>Bacteria</taxon>
        <taxon>Pseudomonadati</taxon>
        <taxon>Bacteroidota</taxon>
        <taxon>Chitinophagia</taxon>
        <taxon>Chitinophagales</taxon>
        <taxon>Chitinophagaceae</taxon>
        <taxon>Chitinophaga</taxon>
    </lineage>
</organism>
<dbReference type="InterPro" id="IPR009057">
    <property type="entry name" value="Homeodomain-like_sf"/>
</dbReference>
<evidence type="ECO:0000256" key="1">
    <source>
        <dbReference type="ARBA" id="ARBA00023015"/>
    </source>
</evidence>
<keyword evidence="1" id="KW-0805">Transcription regulation</keyword>
<dbReference type="InterPro" id="IPR020449">
    <property type="entry name" value="Tscrpt_reg_AraC-type_HTH"/>
</dbReference>
<dbReference type="RefSeq" id="WP_079472396.1">
    <property type="nucleotide sequence ID" value="NZ_FUZZ01000004.1"/>
</dbReference>
<keyword evidence="6" id="KW-1185">Reference proteome</keyword>
<dbReference type="SUPFAM" id="SSF46689">
    <property type="entry name" value="Homeodomain-like"/>
    <property type="match status" value="2"/>
</dbReference>
<dbReference type="STRING" id="393003.SAMN05660461_5138"/>
<dbReference type="Gene3D" id="1.10.10.60">
    <property type="entry name" value="Homeodomain-like"/>
    <property type="match status" value="2"/>
</dbReference>
<gene>
    <name evidence="5" type="ORF">SAMN05660461_5138</name>
</gene>
<dbReference type="PROSITE" id="PS01124">
    <property type="entry name" value="HTH_ARAC_FAMILY_2"/>
    <property type="match status" value="1"/>
</dbReference>
<dbReference type="EMBL" id="FUZZ01000004">
    <property type="protein sequence ID" value="SKD09255.1"/>
    <property type="molecule type" value="Genomic_DNA"/>
</dbReference>
<evidence type="ECO:0000313" key="6">
    <source>
        <dbReference type="Proteomes" id="UP000190166"/>
    </source>
</evidence>
<dbReference type="GO" id="GO:0003700">
    <property type="term" value="F:DNA-binding transcription factor activity"/>
    <property type="evidence" value="ECO:0007669"/>
    <property type="project" value="InterPro"/>
</dbReference>
<protein>
    <submittedName>
        <fullName evidence="5">AraC-type DNA-binding protein</fullName>
    </submittedName>
</protein>
<dbReference type="PRINTS" id="PR00032">
    <property type="entry name" value="HTHARAC"/>
</dbReference>
<dbReference type="InterPro" id="IPR009594">
    <property type="entry name" value="Tscrpt_reg_HTH_AraC_N"/>
</dbReference>
<dbReference type="GO" id="GO:0043565">
    <property type="term" value="F:sequence-specific DNA binding"/>
    <property type="evidence" value="ECO:0007669"/>
    <property type="project" value="InterPro"/>
</dbReference>
<dbReference type="AlphaFoldDB" id="A0A1T5P916"/>
<evidence type="ECO:0000256" key="2">
    <source>
        <dbReference type="ARBA" id="ARBA00023125"/>
    </source>
</evidence>